<name>A0A2V4VVS4_PAEBA</name>
<protein>
    <submittedName>
        <fullName evidence="1">Uncharacterized protein</fullName>
    </submittedName>
</protein>
<dbReference type="Proteomes" id="UP000247790">
    <property type="component" value="Unassembled WGS sequence"/>
</dbReference>
<organism evidence="1 3">
    <name type="scientific">Paenibacillus barcinonensis</name>
    <dbReference type="NCBI Taxonomy" id="198119"/>
    <lineage>
        <taxon>Bacteria</taxon>
        <taxon>Bacillati</taxon>
        <taxon>Bacillota</taxon>
        <taxon>Bacilli</taxon>
        <taxon>Bacillales</taxon>
        <taxon>Paenibacillaceae</taxon>
        <taxon>Paenibacillus</taxon>
    </lineage>
</organism>
<proteinExistence type="predicted"/>
<sequence length="378" mass="43095">MTNFKYVETITTSQDLLTKLKEEVTDFGNYPYESTAGEAQEQNQWKVFYEEKDSNNRIQELILRGIMTIGTQTTPITKHFYVSFINHALVPREVAPVPAYEEHSTLTVQLLEDLEGSEPAALPVTTRPTFKLTGHPVLYQWALENYTPTDRNKEKPVYMYVNVMNNRLAMVLVADPAVNFLDYKKSFLYVGALKPFKYNLNDVDGNVMLTAGAVIDEPDISKIASTGTYYYGQYTSAGNNTLQMLKTKSGIEFQQHYPSFITQAPPKGKAYQDPELGDTGLELEPQGFQASKWTSKYHLSPIYVVHPYEGYRGQFDNCIAVTKHNILHLDELIIDVEGKTWNQEVYRYFDTDTAQNFMNLSANQRMGVAILKEVRYTA</sequence>
<reference evidence="1 3" key="1">
    <citation type="submission" date="2018-06" db="EMBL/GenBank/DDBJ databases">
        <title>Genomic Encyclopedia of Type Strains, Phase III (KMG-III): the genomes of soil and plant-associated and newly described type strains.</title>
        <authorList>
            <person name="Whitman W."/>
        </authorList>
    </citation>
    <scope>NUCLEOTIDE SEQUENCE [LARGE SCALE GENOMIC DNA]</scope>
    <source>
        <strain evidence="1 3">CECT 7022</strain>
    </source>
</reference>
<dbReference type="OrthoDB" id="2820053at2"/>
<evidence type="ECO:0000313" key="2">
    <source>
        <dbReference type="EMBL" id="QKS55802.1"/>
    </source>
</evidence>
<dbReference type="EMBL" id="CP054614">
    <property type="protein sequence ID" value="QKS55802.1"/>
    <property type="molecule type" value="Genomic_DNA"/>
</dbReference>
<keyword evidence="4" id="KW-1185">Reference proteome</keyword>
<evidence type="ECO:0000313" key="4">
    <source>
        <dbReference type="Proteomes" id="UP000509327"/>
    </source>
</evidence>
<gene>
    <name evidence="1" type="ORF">DFQ00_102200</name>
    <name evidence="2" type="ORF">HUB98_05315</name>
</gene>
<dbReference type="EMBL" id="QJSW01000002">
    <property type="protein sequence ID" value="PYE51406.1"/>
    <property type="molecule type" value="Genomic_DNA"/>
</dbReference>
<dbReference type="RefSeq" id="WP_110894437.1">
    <property type="nucleotide sequence ID" value="NZ_CP054614.1"/>
</dbReference>
<dbReference type="AlphaFoldDB" id="A0A2V4VVS4"/>
<evidence type="ECO:0000313" key="3">
    <source>
        <dbReference type="Proteomes" id="UP000247790"/>
    </source>
</evidence>
<reference evidence="2 4" key="2">
    <citation type="submission" date="2020-06" db="EMBL/GenBank/DDBJ databases">
        <title>Complete genome of Paenibacillus barcinonensis KACC11450.</title>
        <authorList>
            <person name="Kim M."/>
            <person name="Park Y.-J."/>
            <person name="Shin J.-H."/>
        </authorList>
    </citation>
    <scope>NUCLEOTIDE SEQUENCE [LARGE SCALE GENOMIC DNA]</scope>
    <source>
        <strain evidence="2 4">KACC11450</strain>
    </source>
</reference>
<evidence type="ECO:0000313" key="1">
    <source>
        <dbReference type="EMBL" id="PYE51406.1"/>
    </source>
</evidence>
<dbReference type="Proteomes" id="UP000509327">
    <property type="component" value="Chromosome"/>
</dbReference>
<accession>A0A2V4VVS4</accession>